<protein>
    <submittedName>
        <fullName evidence="1">Uncharacterized protein</fullName>
    </submittedName>
</protein>
<evidence type="ECO:0000313" key="2">
    <source>
        <dbReference type="Proteomes" id="UP000031737"/>
    </source>
</evidence>
<dbReference type="EMBL" id="AUPL01000394">
    <property type="protein sequence ID" value="ESL11847.1"/>
    <property type="molecule type" value="Genomic_DNA"/>
</dbReference>
<name>A0A061JEB1_TRYRA</name>
<evidence type="ECO:0000313" key="1">
    <source>
        <dbReference type="EMBL" id="ESL11847.1"/>
    </source>
</evidence>
<dbReference type="PANTHER" id="PTHR34284">
    <property type="entry name" value="FG-GAP REPEAT-CONTAINING PROTEIN"/>
    <property type="match status" value="1"/>
</dbReference>
<dbReference type="Proteomes" id="UP000031737">
    <property type="component" value="Unassembled WGS sequence"/>
</dbReference>
<accession>A0A061JEB1</accession>
<comment type="caution">
    <text evidence="1">The sequence shown here is derived from an EMBL/GenBank/DDBJ whole genome shotgun (WGS) entry which is preliminary data.</text>
</comment>
<gene>
    <name evidence="1" type="ORF">TRSC58_00394</name>
</gene>
<dbReference type="AlphaFoldDB" id="A0A061JEB1"/>
<sequence>MRLRDILIVCVAIIFCIFGWSQEGGLTVRRNFKIPISDVEITQYVMSRPVVSDLVGDGRPVLLASTSYGTLEAFKTHLARGNSENVFLTVRSGQSRNLYARIVAIAVGKLSRTGKENAIVVVTDDFRLRRLSPHDLTEIWDVSLSGVWAETYHASVSIVPERIHKQDEGTVLVAIEVTGPNATGLMLYAAFNGADGQVRWRYTSDAENSIQEVLGGACDNETECILADNATPLRRNAIVKSQEVRNKFRAQEKPWTFYREAIITLLPHHYSHPWDEHIHPHVFFHSKNRKKRSFRAGNRVVVKYKDRLIRMNKEDYGALGEKLGRMNLQGAAATPVNKSRPQAANAMIFHGKNSIEVIHLYTGSVITRLAPLKSAGVYYHDINDDFQVDAVGTQIGPRVEMHSRHGVDLLDDCLGVIHTGIPVAEDRLFNATICDTEGFFGRLDLIHHFIDGDVRGEEAPHALNTLELIGSRNVVSKKTRSVTPIVVQLHTMRGRDLFQVERHAVFFIDTGLVTCVDPSRRRVMWRTQTAATFYGLREAAEADAGTAGVSAKERMHRAVTFPHLAAYSFYQSQDDSAMSTSGSKRYLHTDPFIIALGERHMSILGTRSGRVLHTIELDSPPVAPVIVRDFNGDGINDIIVVTKEGIYGFAVGTQTSSETITALMLLMVTLLAVLSVVREISLADKNNTDFLPTYVQDMHQPAQKVSRRATD</sequence>
<dbReference type="OrthoDB" id="270568at2759"/>
<organism evidence="1 2">
    <name type="scientific">Trypanosoma rangeli SC58</name>
    <dbReference type="NCBI Taxonomy" id="429131"/>
    <lineage>
        <taxon>Eukaryota</taxon>
        <taxon>Discoba</taxon>
        <taxon>Euglenozoa</taxon>
        <taxon>Kinetoplastea</taxon>
        <taxon>Metakinetoplastina</taxon>
        <taxon>Trypanosomatida</taxon>
        <taxon>Trypanosomatidae</taxon>
        <taxon>Trypanosoma</taxon>
        <taxon>Herpetosoma</taxon>
    </lineage>
</organism>
<proteinExistence type="predicted"/>
<dbReference type="VEuPathDB" id="TriTrypDB:TRSC58_00394"/>
<dbReference type="PANTHER" id="PTHR34284:SF1">
    <property type="entry name" value="FG-GAP REPEAT-CONTAINING PROTEIN"/>
    <property type="match status" value="1"/>
</dbReference>
<keyword evidence="2" id="KW-1185">Reference proteome</keyword>
<reference evidence="1 2" key="1">
    <citation type="submission" date="2013-07" db="EMBL/GenBank/DDBJ databases">
        <authorList>
            <person name="Stoco P.H."/>
            <person name="Wagner G."/>
            <person name="Gerber A."/>
            <person name="Zaha A."/>
            <person name="Thompson C."/>
            <person name="Bartholomeu D.C."/>
            <person name="Luckemeyer D.D."/>
            <person name="Bahia D."/>
            <person name="Loreto E."/>
            <person name="Prestes E.B."/>
            <person name="Lima F.M."/>
            <person name="Rodrigues-Luiz G."/>
            <person name="Vallejo G.A."/>
            <person name="Filho J.F."/>
            <person name="Monteiro K.M."/>
            <person name="Tyler K.M."/>
            <person name="de Almeida L.G."/>
            <person name="Ortiz M.F."/>
            <person name="Siervo M.A."/>
            <person name="de Moraes M.H."/>
            <person name="Cunha O.L."/>
            <person name="Mendonca-Neto R."/>
            <person name="Silva R."/>
            <person name="Teixeira S.M."/>
            <person name="Murta S.M."/>
            <person name="Sincero T.C."/>
            <person name="Mendes T.A."/>
            <person name="Urmenyi T.P."/>
            <person name="Silva V.G."/>
            <person name="da Rocha W.D."/>
            <person name="Andersson B."/>
            <person name="Romanha A.J."/>
            <person name="Steindel M."/>
            <person name="de Vasconcelos A.T."/>
            <person name="Grisard E.C."/>
        </authorList>
    </citation>
    <scope>NUCLEOTIDE SEQUENCE [LARGE SCALE GENOMIC DNA]</scope>
    <source>
        <strain evidence="1 2">SC58</strain>
    </source>
</reference>